<dbReference type="InterPro" id="IPR029044">
    <property type="entry name" value="Nucleotide-diphossugar_trans"/>
</dbReference>
<evidence type="ECO:0000259" key="1">
    <source>
        <dbReference type="Pfam" id="PF00483"/>
    </source>
</evidence>
<dbReference type="AlphaFoldDB" id="A0A2J6XA68"/>
<accession>A0A2J6XA68</accession>
<dbReference type="Proteomes" id="UP000236910">
    <property type="component" value="Unassembled WGS sequence"/>
</dbReference>
<dbReference type="PANTHER" id="PTHR46390:SF1">
    <property type="entry name" value="MANNOSE-1-PHOSPHATE GUANYLYLTRANSFERASE"/>
    <property type="match status" value="1"/>
</dbReference>
<feature type="non-terminal residue" evidence="2">
    <location>
        <position position="317"/>
    </location>
</feature>
<dbReference type="Pfam" id="PF00483">
    <property type="entry name" value="NTP_transferase"/>
    <property type="match status" value="1"/>
</dbReference>
<proteinExistence type="predicted"/>
<dbReference type="InterPro" id="IPR005835">
    <property type="entry name" value="NTP_transferase_dom"/>
</dbReference>
<reference evidence="2 3" key="1">
    <citation type="submission" date="2018-01" db="EMBL/GenBank/DDBJ databases">
        <title>Metagenomic assembled genomes from two thermal pools in the Uzon Caldera, Kamchatka, Russia.</title>
        <authorList>
            <person name="Wilkins L."/>
            <person name="Ettinger C."/>
        </authorList>
    </citation>
    <scope>NUCLEOTIDE SEQUENCE [LARGE SCALE GENOMIC DNA]</scope>
    <source>
        <strain evidence="2">ARK-10</strain>
    </source>
</reference>
<protein>
    <submittedName>
        <fullName evidence="2">Mannose-1-phosphate guanylyltransferase</fullName>
    </submittedName>
</protein>
<sequence>MSIKALILAGGSGTRFWPKSTKDKPKQFLKITSDKTMIQETVDRVQNLVNSKDVYVISNANHSNHILDQLKIEKDNLFLEPEGKNTAAAIAFGISQMDSDDIVIVLPSDHYIHEEKSYINVLKKSADFASNNDVIVTIGIKPNKPETGYGYIEVDKSILNKEDFVPVKRFHEKPNLETAYHYLESGNFFWNAGIFIFKVSVMKKAFKEFLPDMYRLFFESKKDIKEIYKLVESISIDYGIMEKAKNIFMIHGNFGWSDVGSWDALYELVEKDKDGNYSDAKDTIFRDTKNCAVFAEGKTVAISHLEDIIVVVDGDKI</sequence>
<dbReference type="GO" id="GO:0004475">
    <property type="term" value="F:mannose-1-phosphate guanylyltransferase (GTP) activity"/>
    <property type="evidence" value="ECO:0007669"/>
    <property type="project" value="InterPro"/>
</dbReference>
<dbReference type="CDD" id="cd02509">
    <property type="entry name" value="GDP-M1P_Guanylyltransferase"/>
    <property type="match status" value="1"/>
</dbReference>
<organism evidence="2 3">
    <name type="scientific">Caldisericum exile</name>
    <dbReference type="NCBI Taxonomy" id="693075"/>
    <lineage>
        <taxon>Bacteria</taxon>
        <taxon>Pseudomonadati</taxon>
        <taxon>Caldisericota/Cryosericota group</taxon>
        <taxon>Caldisericota</taxon>
        <taxon>Caldisericia</taxon>
        <taxon>Caldisericales</taxon>
        <taxon>Caldisericaceae</taxon>
        <taxon>Caldisericum</taxon>
    </lineage>
</organism>
<dbReference type="InterPro" id="IPR051161">
    <property type="entry name" value="Mannose-6P_isomerase_type2"/>
</dbReference>
<dbReference type="SUPFAM" id="SSF53448">
    <property type="entry name" value="Nucleotide-diphospho-sugar transferases"/>
    <property type="match status" value="1"/>
</dbReference>
<dbReference type="InterPro" id="IPR049577">
    <property type="entry name" value="GMPP_N"/>
</dbReference>
<dbReference type="Gene3D" id="3.90.550.10">
    <property type="entry name" value="Spore Coat Polysaccharide Biosynthesis Protein SpsA, Chain A"/>
    <property type="match status" value="1"/>
</dbReference>
<dbReference type="PANTHER" id="PTHR46390">
    <property type="entry name" value="MANNOSE-1-PHOSPHATE GUANYLYLTRANSFERASE"/>
    <property type="match status" value="1"/>
</dbReference>
<comment type="caution">
    <text evidence="2">The sequence shown here is derived from an EMBL/GenBank/DDBJ whole genome shotgun (WGS) entry which is preliminary data.</text>
</comment>
<evidence type="ECO:0000313" key="3">
    <source>
        <dbReference type="Proteomes" id="UP000236910"/>
    </source>
</evidence>
<dbReference type="EMBL" id="PNIX01000005">
    <property type="protein sequence ID" value="PMP84427.1"/>
    <property type="molecule type" value="Genomic_DNA"/>
</dbReference>
<dbReference type="SUPFAM" id="SSF159283">
    <property type="entry name" value="Guanosine diphospho-D-mannose pyrophosphorylase/mannose-6-phosphate isomerase linker domain"/>
    <property type="match status" value="1"/>
</dbReference>
<dbReference type="GO" id="GO:0009298">
    <property type="term" value="P:GDP-mannose biosynthetic process"/>
    <property type="evidence" value="ECO:0007669"/>
    <property type="project" value="TreeGrafter"/>
</dbReference>
<keyword evidence="2" id="KW-0548">Nucleotidyltransferase</keyword>
<keyword evidence="2" id="KW-0808">Transferase</keyword>
<name>A0A2J6XA68_9BACT</name>
<evidence type="ECO:0000313" key="2">
    <source>
        <dbReference type="EMBL" id="PMP84427.1"/>
    </source>
</evidence>
<gene>
    <name evidence="2" type="ORF">C0175_00065</name>
</gene>
<feature type="domain" description="Nucleotidyl transferase" evidence="1">
    <location>
        <begin position="4"/>
        <end position="273"/>
    </location>
</feature>